<comment type="caution">
    <text evidence="1">The sequence shown here is derived from an EMBL/GenBank/DDBJ whole genome shotgun (WGS) entry which is preliminary data.</text>
</comment>
<name>A0A4Y2HPR0_ARAVE</name>
<accession>A0A4Y2HPR0</accession>
<dbReference type="AlphaFoldDB" id="A0A4Y2HPR0"/>
<evidence type="ECO:0000313" key="1">
    <source>
        <dbReference type="EMBL" id="GBM67123.1"/>
    </source>
</evidence>
<proteinExistence type="predicted"/>
<dbReference type="Proteomes" id="UP000499080">
    <property type="component" value="Unassembled WGS sequence"/>
</dbReference>
<sequence>MNSSTAEKNDTGVFRECISDIRMKRTKDIEGILRYVAPTWVKNITSRQQRLLNSIQRKFLLNITGAYSTTPKAALQVIEDITPLHINVQI</sequence>
<protein>
    <submittedName>
        <fullName evidence="1">Uncharacterized protein</fullName>
    </submittedName>
</protein>
<keyword evidence="2" id="KW-1185">Reference proteome</keyword>
<dbReference type="EMBL" id="BGPR01002062">
    <property type="protein sequence ID" value="GBM67123.1"/>
    <property type="molecule type" value="Genomic_DNA"/>
</dbReference>
<evidence type="ECO:0000313" key="2">
    <source>
        <dbReference type="Proteomes" id="UP000499080"/>
    </source>
</evidence>
<gene>
    <name evidence="1" type="ORF">AVEN_59338_1</name>
</gene>
<organism evidence="1 2">
    <name type="scientific">Araneus ventricosus</name>
    <name type="common">Orbweaver spider</name>
    <name type="synonym">Epeira ventricosa</name>
    <dbReference type="NCBI Taxonomy" id="182803"/>
    <lineage>
        <taxon>Eukaryota</taxon>
        <taxon>Metazoa</taxon>
        <taxon>Ecdysozoa</taxon>
        <taxon>Arthropoda</taxon>
        <taxon>Chelicerata</taxon>
        <taxon>Arachnida</taxon>
        <taxon>Araneae</taxon>
        <taxon>Araneomorphae</taxon>
        <taxon>Entelegynae</taxon>
        <taxon>Araneoidea</taxon>
        <taxon>Araneidae</taxon>
        <taxon>Araneus</taxon>
    </lineage>
</organism>
<dbReference type="OrthoDB" id="6434150at2759"/>
<reference evidence="1 2" key="1">
    <citation type="journal article" date="2019" name="Sci. Rep.">
        <title>Orb-weaving spider Araneus ventricosus genome elucidates the spidroin gene catalogue.</title>
        <authorList>
            <person name="Kono N."/>
            <person name="Nakamura H."/>
            <person name="Ohtoshi R."/>
            <person name="Moran D.A.P."/>
            <person name="Shinohara A."/>
            <person name="Yoshida Y."/>
            <person name="Fujiwara M."/>
            <person name="Mori M."/>
            <person name="Tomita M."/>
            <person name="Arakawa K."/>
        </authorList>
    </citation>
    <scope>NUCLEOTIDE SEQUENCE [LARGE SCALE GENOMIC DNA]</scope>
</reference>